<dbReference type="GO" id="GO:0008270">
    <property type="term" value="F:zinc ion binding"/>
    <property type="evidence" value="ECO:0007669"/>
    <property type="project" value="UniProtKB-KW"/>
</dbReference>
<dbReference type="GO" id="GO:0005634">
    <property type="term" value="C:nucleus"/>
    <property type="evidence" value="ECO:0007669"/>
    <property type="project" value="UniProtKB-SubCell"/>
</dbReference>
<evidence type="ECO:0000256" key="2">
    <source>
        <dbReference type="ARBA" id="ARBA00022723"/>
    </source>
</evidence>
<dbReference type="GO" id="GO:0000785">
    <property type="term" value="C:chromatin"/>
    <property type="evidence" value="ECO:0007669"/>
    <property type="project" value="TreeGrafter"/>
</dbReference>
<evidence type="ECO:0000256" key="4">
    <source>
        <dbReference type="ARBA" id="ARBA00022771"/>
    </source>
</evidence>
<dbReference type="InterPro" id="IPR051059">
    <property type="entry name" value="VerF-like"/>
</dbReference>
<proteinExistence type="predicted"/>
<comment type="caution">
    <text evidence="8">The sequence shown here is derived from an EMBL/GenBank/DDBJ whole genome shotgun (WGS) entry which is preliminary data.</text>
</comment>
<gene>
    <name evidence="8" type="ORF">FMUND_13761</name>
</gene>
<dbReference type="Proteomes" id="UP000544331">
    <property type="component" value="Unassembled WGS sequence"/>
</dbReference>
<evidence type="ECO:0000256" key="6">
    <source>
        <dbReference type="ARBA" id="ARBA00023242"/>
    </source>
</evidence>
<dbReference type="EMBL" id="JAAOAN010000657">
    <property type="protein sequence ID" value="KAF5701784.1"/>
    <property type="molecule type" value="Genomic_DNA"/>
</dbReference>
<dbReference type="InterPro" id="IPR007219">
    <property type="entry name" value="XnlR_reg_dom"/>
</dbReference>
<keyword evidence="2" id="KW-0479">Metal-binding</keyword>
<evidence type="ECO:0000256" key="5">
    <source>
        <dbReference type="ARBA" id="ARBA00022833"/>
    </source>
</evidence>
<dbReference type="PANTHER" id="PTHR40626:SF11">
    <property type="entry name" value="ZINC FINGER PROTEIN YPR022C"/>
    <property type="match status" value="1"/>
</dbReference>
<feature type="non-terminal residue" evidence="8">
    <location>
        <position position="1"/>
    </location>
</feature>
<comment type="subcellular location">
    <subcellularLocation>
        <location evidence="1">Nucleus</location>
    </subcellularLocation>
</comment>
<dbReference type="CDD" id="cd12148">
    <property type="entry name" value="fungal_TF_MHR"/>
    <property type="match status" value="1"/>
</dbReference>
<evidence type="ECO:0000256" key="3">
    <source>
        <dbReference type="ARBA" id="ARBA00022737"/>
    </source>
</evidence>
<evidence type="ECO:0000259" key="7">
    <source>
        <dbReference type="Pfam" id="PF04082"/>
    </source>
</evidence>
<accession>A0A8H5XXI3</accession>
<reference evidence="8 9" key="1">
    <citation type="submission" date="2020-05" db="EMBL/GenBank/DDBJ databases">
        <title>Identification and distribution of gene clusters putatively required for synthesis of sphingolipid metabolism inhibitors in phylogenetically diverse species of the filamentous fungus Fusarium.</title>
        <authorList>
            <person name="Kim H.-S."/>
            <person name="Busman M."/>
            <person name="Brown D.W."/>
            <person name="Divon H."/>
            <person name="Uhlig S."/>
            <person name="Proctor R.H."/>
        </authorList>
    </citation>
    <scope>NUCLEOTIDE SEQUENCE [LARGE SCALE GENOMIC DNA]</scope>
    <source>
        <strain evidence="8 9">NRRL 66235</strain>
    </source>
</reference>
<dbReference type="GO" id="GO:0000981">
    <property type="term" value="F:DNA-binding transcription factor activity, RNA polymerase II-specific"/>
    <property type="evidence" value="ECO:0007669"/>
    <property type="project" value="InterPro"/>
</dbReference>
<organism evidence="8 9">
    <name type="scientific">Fusarium mundagurra</name>
    <dbReference type="NCBI Taxonomy" id="1567541"/>
    <lineage>
        <taxon>Eukaryota</taxon>
        <taxon>Fungi</taxon>
        <taxon>Dikarya</taxon>
        <taxon>Ascomycota</taxon>
        <taxon>Pezizomycotina</taxon>
        <taxon>Sordariomycetes</taxon>
        <taxon>Hypocreomycetidae</taxon>
        <taxon>Hypocreales</taxon>
        <taxon>Nectriaceae</taxon>
        <taxon>Fusarium</taxon>
        <taxon>Fusarium fujikuroi species complex</taxon>
    </lineage>
</organism>
<dbReference type="GO" id="GO:0000978">
    <property type="term" value="F:RNA polymerase II cis-regulatory region sequence-specific DNA binding"/>
    <property type="evidence" value="ECO:0007669"/>
    <property type="project" value="InterPro"/>
</dbReference>
<keyword evidence="9" id="KW-1185">Reference proteome</keyword>
<name>A0A8H5XXI3_9HYPO</name>
<keyword evidence="6" id="KW-0539">Nucleus</keyword>
<sequence length="264" mass="29999">MGNLGAMSNSPWMPWNTFKANFSFPWFMEGLEVPMDFADIPDLVDPPQTPMHNAPSFPETGHTRPCQPFPEPQAISLERAGAEVFGHVHRIPQQAVEGLNNFYKTQLEDAPLIALPYDIVHAFVELYFEYFDSQFPFLHPSRLEDPDLPWLLLLATAAVGSHYSEIPGAEKYNLILCDLLARAAEPAVSDHILNVDMPTVQSVFLLHVLWMFSRSHKDKVVLQHKGSSLATMCWDLLGRADKRRHSSQSELDSEEEWQAWLTNE</sequence>
<dbReference type="PANTHER" id="PTHR40626">
    <property type="entry name" value="MIP31509P"/>
    <property type="match status" value="1"/>
</dbReference>
<evidence type="ECO:0000256" key="1">
    <source>
        <dbReference type="ARBA" id="ARBA00004123"/>
    </source>
</evidence>
<evidence type="ECO:0000313" key="8">
    <source>
        <dbReference type="EMBL" id="KAF5701784.1"/>
    </source>
</evidence>
<protein>
    <recommendedName>
        <fullName evidence="7">Xylanolytic transcriptional activator regulatory domain-containing protein</fullName>
    </recommendedName>
</protein>
<dbReference type="Pfam" id="PF04082">
    <property type="entry name" value="Fungal_trans"/>
    <property type="match status" value="1"/>
</dbReference>
<dbReference type="GO" id="GO:0006351">
    <property type="term" value="P:DNA-templated transcription"/>
    <property type="evidence" value="ECO:0007669"/>
    <property type="project" value="InterPro"/>
</dbReference>
<evidence type="ECO:0000313" key="9">
    <source>
        <dbReference type="Proteomes" id="UP000544331"/>
    </source>
</evidence>
<keyword evidence="5" id="KW-0862">Zinc</keyword>
<dbReference type="AlphaFoldDB" id="A0A8H5XXI3"/>
<keyword evidence="4" id="KW-0863">Zinc-finger</keyword>
<dbReference type="OrthoDB" id="10018191at2759"/>
<feature type="domain" description="Xylanolytic transcriptional activator regulatory" evidence="7">
    <location>
        <begin position="125"/>
        <end position="242"/>
    </location>
</feature>
<keyword evidence="3" id="KW-0677">Repeat</keyword>